<dbReference type="SMART" id="SM00034">
    <property type="entry name" value="CLECT"/>
    <property type="match status" value="1"/>
</dbReference>
<evidence type="ECO:0000313" key="4">
    <source>
        <dbReference type="EMBL" id="EGB08084.1"/>
    </source>
</evidence>
<dbReference type="OrthoDB" id="43507at2759"/>
<sequence length="1060" mass="113135">MASVSNGAAPRYAIDRGRGTLDATLAVDVVVPTSAGAAGKLALASVDCSVRVALAPRTVARRVGRATLVNVFEDATRAAAAEIASAAPPPPVEADGPAPSSLVGPGRVLGAARSAGASSLGAARAATSRLARRLQEDQPGFSALLREAADREAAAPPPADFATLLREAADRDAAPEPPPPPPDGDPALAPAAMSRPRGAMRTLAVVAVASAFVAKPTVAPLKVLGFAPRSAMKDAETKPKTRRKSSMQDWDVMYGELSSYRSTWGTADAPLGDELGRWCEAQRRLKKSGKLAADRADKLDLLKFAWTNPSQLTPEELEARWQENVEALVAYVAAHGDAQVPKKWRENPVLGGWVAAVRRRGRDVLPADRRRDLDEAGFEWISSRACGSAFMKGFRKYRDWRAAAAAGAAPPEDLAVWVAATKAAAAKGKLSAERLDYLGSVAFFETGGGAARSGSDWLMSLLNAHPAICMPAGRVDVPAGHDPTVLVSKVRAREAARPGRNVTAAFEASANARVAIAARDNGRCAAFGWKQGLWLAKGYATAAHRAEFAAWVARRGVKLVLLRRVGVARVVSGAKNRLTPNATLLGAEASRNVHCTSTRCAAAVAKLRVRLDAETLAGTLASQKREWDAVEAWAAAAAPPPRAFRVTYDELVADTPRWLGELYDFLGVGPPPKPPRTAYVKSGGRAADSIENLDEVRAALAGTEWAAELEDGTMVGRAVFLFAVVGVAASSCPDGFVSPTSTADACFHVSPMTATYVQCEDYCEEKGGTLASIRDEAENDFAGEDESGDWQWVDGHAPTYQKWNPGDPNEWCTDEDCVVFSPGLFHDWVGAGVDASCNVRGWAKCLCRAGGSPSEAYGDTKALLDDNRADYERCKEGDEGEDEDEDEDAPEDLGRLYCQYNGFRNGNQFFSGDRLAYAPDWQETRLGGYASGCASGTCGYAAMEHDEQWARCCCRDTTFCCPQGEWRESCLSRDDWEDEWEDEEDDEWDRHHDADEDAIFAMLHEVHVLVVVVIVLLALLIVVLLAIAGLKYKAQAAAGSAIAAMGVELSTAGPSAYSVV</sequence>
<accession>F0YA07</accession>
<evidence type="ECO:0000313" key="5">
    <source>
        <dbReference type="Proteomes" id="UP000002729"/>
    </source>
</evidence>
<keyword evidence="2" id="KW-1133">Transmembrane helix</keyword>
<protein>
    <recommendedName>
        <fullName evidence="3">C-type lectin domain-containing protein</fullName>
    </recommendedName>
</protein>
<dbReference type="KEGG" id="aaf:AURANDRAFT_64396"/>
<proteinExistence type="predicted"/>
<dbReference type="CDD" id="cd00037">
    <property type="entry name" value="CLECT"/>
    <property type="match status" value="1"/>
</dbReference>
<dbReference type="PANTHER" id="PTHR33418">
    <property type="entry name" value="HELICASE-ASSOCIATED"/>
    <property type="match status" value="1"/>
</dbReference>
<evidence type="ECO:0000256" key="1">
    <source>
        <dbReference type="SAM" id="MobiDB-lite"/>
    </source>
</evidence>
<dbReference type="Pfam" id="PF03457">
    <property type="entry name" value="HA"/>
    <property type="match status" value="2"/>
</dbReference>
<evidence type="ECO:0000259" key="3">
    <source>
        <dbReference type="PROSITE" id="PS50041"/>
    </source>
</evidence>
<dbReference type="SUPFAM" id="SSF52540">
    <property type="entry name" value="P-loop containing nucleoside triphosphate hydrolases"/>
    <property type="match status" value="1"/>
</dbReference>
<dbReference type="RefSeq" id="XP_009037442.1">
    <property type="nucleotide sequence ID" value="XM_009039194.1"/>
</dbReference>
<dbReference type="InterPro" id="IPR016187">
    <property type="entry name" value="CTDL_fold"/>
</dbReference>
<dbReference type="Pfam" id="PF13469">
    <property type="entry name" value="Sulfotransfer_3"/>
    <property type="match status" value="1"/>
</dbReference>
<dbReference type="AlphaFoldDB" id="F0YA07"/>
<evidence type="ECO:0000256" key="2">
    <source>
        <dbReference type="SAM" id="Phobius"/>
    </source>
</evidence>
<feature type="region of interest" description="Disordered" evidence="1">
    <location>
        <begin position="84"/>
        <end position="105"/>
    </location>
</feature>
<dbReference type="InParanoid" id="F0YA07"/>
<feature type="compositionally biased region" description="Pro residues" evidence="1">
    <location>
        <begin position="175"/>
        <end position="184"/>
    </location>
</feature>
<feature type="domain" description="C-type lectin" evidence="3">
    <location>
        <begin position="742"/>
        <end position="846"/>
    </location>
</feature>
<dbReference type="eggNOG" id="ENOG502S9BV">
    <property type="taxonomic scope" value="Eukaryota"/>
</dbReference>
<keyword evidence="5" id="KW-1185">Reference proteome</keyword>
<dbReference type="EMBL" id="GL833129">
    <property type="protein sequence ID" value="EGB08084.1"/>
    <property type="molecule type" value="Genomic_DNA"/>
</dbReference>
<dbReference type="InterPro" id="IPR016186">
    <property type="entry name" value="C-type_lectin-like/link_sf"/>
</dbReference>
<dbReference type="Gene3D" id="6.10.140.530">
    <property type="match status" value="2"/>
</dbReference>
<keyword evidence="2" id="KW-0812">Transmembrane</keyword>
<name>F0YA07_AURAN</name>
<dbReference type="InterPro" id="IPR005114">
    <property type="entry name" value="Helicase_assoc"/>
</dbReference>
<feature type="transmembrane region" description="Helical" evidence="2">
    <location>
        <begin position="1006"/>
        <end position="1030"/>
    </location>
</feature>
<dbReference type="Gene3D" id="3.10.100.10">
    <property type="entry name" value="Mannose-Binding Protein A, subunit A"/>
    <property type="match status" value="2"/>
</dbReference>
<dbReference type="PANTHER" id="PTHR33418:SF1">
    <property type="entry name" value="HELICASE-ASSOCIATED DOMAIN-CONTAINING PROTEIN"/>
    <property type="match status" value="1"/>
</dbReference>
<dbReference type="InterPro" id="IPR001304">
    <property type="entry name" value="C-type_lectin-like"/>
</dbReference>
<dbReference type="Proteomes" id="UP000002729">
    <property type="component" value="Unassembled WGS sequence"/>
</dbReference>
<dbReference type="SUPFAM" id="SSF56436">
    <property type="entry name" value="C-type lectin-like"/>
    <property type="match status" value="1"/>
</dbReference>
<reference evidence="4 5" key="1">
    <citation type="journal article" date="2011" name="Proc. Natl. Acad. Sci. U.S.A.">
        <title>Niche of harmful alga Aureococcus anophagefferens revealed through ecogenomics.</title>
        <authorList>
            <person name="Gobler C.J."/>
            <person name="Berry D.L."/>
            <person name="Dyhrman S.T."/>
            <person name="Wilhelm S.W."/>
            <person name="Salamov A."/>
            <person name="Lobanov A.V."/>
            <person name="Zhang Y."/>
            <person name="Collier J.L."/>
            <person name="Wurch L.L."/>
            <person name="Kustka A.B."/>
            <person name="Dill B.D."/>
            <person name="Shah M."/>
            <person name="VerBerkmoes N.C."/>
            <person name="Kuo A."/>
            <person name="Terry A."/>
            <person name="Pangilinan J."/>
            <person name="Lindquist E.A."/>
            <person name="Lucas S."/>
            <person name="Paulsen I.T."/>
            <person name="Hattenrath-Lehmann T.K."/>
            <person name="Talmage S.C."/>
            <person name="Walker E.A."/>
            <person name="Koch F."/>
            <person name="Burson A.M."/>
            <person name="Marcoval M.A."/>
            <person name="Tang Y.Z."/>
            <person name="Lecleir G.R."/>
            <person name="Coyne K.J."/>
            <person name="Berg G.M."/>
            <person name="Bertrand E.M."/>
            <person name="Saito M.A."/>
            <person name="Gladyshev V.N."/>
            <person name="Grigoriev I.V."/>
        </authorList>
    </citation>
    <scope>NUCLEOTIDE SEQUENCE [LARGE SCALE GENOMIC DNA]</scope>
    <source>
        <strain evidence="5">CCMP 1984</strain>
    </source>
</reference>
<feature type="region of interest" description="Disordered" evidence="1">
    <location>
        <begin position="170"/>
        <end position="192"/>
    </location>
</feature>
<dbReference type="Gene3D" id="3.40.50.300">
    <property type="entry name" value="P-loop containing nucleotide triphosphate hydrolases"/>
    <property type="match status" value="1"/>
</dbReference>
<keyword evidence="2" id="KW-0472">Membrane</keyword>
<organism evidence="5">
    <name type="scientific">Aureococcus anophagefferens</name>
    <name type="common">Harmful bloom alga</name>
    <dbReference type="NCBI Taxonomy" id="44056"/>
    <lineage>
        <taxon>Eukaryota</taxon>
        <taxon>Sar</taxon>
        <taxon>Stramenopiles</taxon>
        <taxon>Ochrophyta</taxon>
        <taxon>Pelagophyceae</taxon>
        <taxon>Pelagomonadales</taxon>
        <taxon>Pelagomonadaceae</taxon>
        <taxon>Aureococcus</taxon>
    </lineage>
</organism>
<gene>
    <name evidence="4" type="ORF">AURANDRAFT_64396</name>
</gene>
<dbReference type="GeneID" id="20224810"/>
<dbReference type="PROSITE" id="PS50041">
    <property type="entry name" value="C_TYPE_LECTIN_2"/>
    <property type="match status" value="1"/>
</dbReference>
<dbReference type="InterPro" id="IPR027417">
    <property type="entry name" value="P-loop_NTPase"/>
</dbReference>